<keyword evidence="3" id="KW-1185">Reference proteome</keyword>
<accession>A0ABU7IUD7</accession>
<dbReference type="RefSeq" id="WP_272651104.1">
    <property type="nucleotide sequence ID" value="NZ_JAZDDG010000004.1"/>
</dbReference>
<gene>
    <name evidence="2" type="ORF">V1I91_10025</name>
</gene>
<dbReference type="InterPro" id="IPR036046">
    <property type="entry name" value="Acylphosphatase-like_dom_sf"/>
</dbReference>
<protein>
    <submittedName>
        <fullName evidence="2">BLUF domain-containing protein</fullName>
    </submittedName>
</protein>
<feature type="domain" description="BLUF" evidence="1">
    <location>
        <begin position="1"/>
        <end position="92"/>
    </location>
</feature>
<organism evidence="2 3">
    <name type="scientific">Maribacter cobaltidurans</name>
    <dbReference type="NCBI Taxonomy" id="1178778"/>
    <lineage>
        <taxon>Bacteria</taxon>
        <taxon>Pseudomonadati</taxon>
        <taxon>Bacteroidota</taxon>
        <taxon>Flavobacteriia</taxon>
        <taxon>Flavobacteriales</taxon>
        <taxon>Flavobacteriaceae</taxon>
        <taxon>Maribacter</taxon>
    </lineage>
</organism>
<dbReference type="Proteomes" id="UP001356308">
    <property type="component" value="Unassembled WGS sequence"/>
</dbReference>
<proteinExistence type="predicted"/>
<comment type="caution">
    <text evidence="2">The sequence shown here is derived from an EMBL/GenBank/DDBJ whole genome shotgun (WGS) entry which is preliminary data.</text>
</comment>
<name>A0ABU7IUD7_9FLAO</name>
<dbReference type="InterPro" id="IPR007024">
    <property type="entry name" value="BLUF_domain"/>
</dbReference>
<evidence type="ECO:0000313" key="2">
    <source>
        <dbReference type="EMBL" id="MEE1976406.1"/>
    </source>
</evidence>
<evidence type="ECO:0000259" key="1">
    <source>
        <dbReference type="PROSITE" id="PS50925"/>
    </source>
</evidence>
<evidence type="ECO:0000313" key="3">
    <source>
        <dbReference type="Proteomes" id="UP001356308"/>
    </source>
</evidence>
<sequence length="149" mass="17449">MFSLIYRSKVRESLDHDAIQALMQKSSRFNAQNKITGCLVYHDKNFIQLLEGNEKKVRNLFGKISKDSRHKDIVLLNLEENNFPLFSKFSMIHNNFKDLTDQVRHKRMLFHEIFHAADIVRSPGSSKLTLWAQVNSLLNIEDKHAYSNM</sequence>
<dbReference type="EMBL" id="JAZDDG010000004">
    <property type="protein sequence ID" value="MEE1976406.1"/>
    <property type="molecule type" value="Genomic_DNA"/>
</dbReference>
<dbReference type="Gene3D" id="3.30.70.100">
    <property type="match status" value="1"/>
</dbReference>
<dbReference type="SMART" id="SM01034">
    <property type="entry name" value="BLUF"/>
    <property type="match status" value="1"/>
</dbReference>
<reference evidence="2 3" key="1">
    <citation type="submission" date="2024-01" db="EMBL/GenBank/DDBJ databases">
        <title>Maribacter spp. originated from different algae showed divergent polysaccharides utilization ability.</title>
        <authorList>
            <person name="Wang H."/>
            <person name="Wu Y."/>
        </authorList>
    </citation>
    <scope>NUCLEOTIDE SEQUENCE [LARGE SCALE GENOMIC DNA]</scope>
    <source>
        <strain evidence="2 3">PR1</strain>
    </source>
</reference>
<dbReference type="SUPFAM" id="SSF54975">
    <property type="entry name" value="Acylphosphatase/BLUF domain-like"/>
    <property type="match status" value="1"/>
</dbReference>
<dbReference type="Pfam" id="PF04940">
    <property type="entry name" value="BLUF"/>
    <property type="match status" value="1"/>
</dbReference>
<dbReference type="PROSITE" id="PS50925">
    <property type="entry name" value="BLUF"/>
    <property type="match status" value="1"/>
</dbReference>